<proteinExistence type="inferred from homology"/>
<dbReference type="GO" id="GO:0003724">
    <property type="term" value="F:RNA helicase activity"/>
    <property type="evidence" value="ECO:0007669"/>
    <property type="project" value="UniProtKB-EC"/>
</dbReference>
<comment type="function">
    <text evidence="10">RNA helicase.</text>
</comment>
<dbReference type="EC" id="3.6.4.13" evidence="10"/>
<dbReference type="PROSITE" id="PS51194">
    <property type="entry name" value="HELICASE_CTER"/>
    <property type="match status" value="1"/>
</dbReference>
<feature type="domain" description="DEAD-box RNA helicase Q" evidence="14">
    <location>
        <begin position="9"/>
        <end position="37"/>
    </location>
</feature>
<dbReference type="Pfam" id="PF00270">
    <property type="entry name" value="DEAD"/>
    <property type="match status" value="1"/>
</dbReference>
<evidence type="ECO:0000256" key="10">
    <source>
        <dbReference type="RuleBase" id="RU365068"/>
    </source>
</evidence>
<comment type="catalytic activity">
    <reaction evidence="7 10">
        <text>ATP + H2O = ADP + phosphate + H(+)</text>
        <dbReference type="Rhea" id="RHEA:13065"/>
        <dbReference type="ChEBI" id="CHEBI:15377"/>
        <dbReference type="ChEBI" id="CHEBI:15378"/>
        <dbReference type="ChEBI" id="CHEBI:30616"/>
        <dbReference type="ChEBI" id="CHEBI:43474"/>
        <dbReference type="ChEBI" id="CHEBI:456216"/>
        <dbReference type="EC" id="3.6.4.13"/>
    </reaction>
</comment>
<evidence type="ECO:0000256" key="4">
    <source>
        <dbReference type="ARBA" id="ARBA00022840"/>
    </source>
</evidence>
<dbReference type="SMART" id="SM01178">
    <property type="entry name" value="DUF4217"/>
    <property type="match status" value="1"/>
</dbReference>
<dbReference type="InterPro" id="IPR000629">
    <property type="entry name" value="RNA-helicase_DEAD-box_CS"/>
</dbReference>
<dbReference type="FunFam" id="3.40.50.300:FF:001022">
    <property type="entry name" value="RNA helicase"/>
    <property type="match status" value="1"/>
</dbReference>
<dbReference type="GO" id="GO:0016787">
    <property type="term" value="F:hydrolase activity"/>
    <property type="evidence" value="ECO:0007669"/>
    <property type="project" value="UniProtKB-KW"/>
</dbReference>
<dbReference type="Pfam" id="PF13959">
    <property type="entry name" value="CTE_SPB4"/>
    <property type="match status" value="1"/>
</dbReference>
<dbReference type="SUPFAM" id="SSF52540">
    <property type="entry name" value="P-loop containing nucleoside triphosphate hydrolases"/>
    <property type="match status" value="1"/>
</dbReference>
<dbReference type="SMART" id="SM00487">
    <property type="entry name" value="DEXDc"/>
    <property type="match status" value="1"/>
</dbReference>
<dbReference type="Gene3D" id="3.40.50.300">
    <property type="entry name" value="P-loop containing nucleotide triphosphate hydrolases"/>
    <property type="match status" value="2"/>
</dbReference>
<feature type="domain" description="Helicase C-terminal" evidence="13">
    <location>
        <begin position="254"/>
        <end position="406"/>
    </location>
</feature>
<dbReference type="Pfam" id="PF00271">
    <property type="entry name" value="Helicase_C"/>
    <property type="match status" value="1"/>
</dbReference>
<evidence type="ECO:0000313" key="15">
    <source>
        <dbReference type="EMBL" id="KAF6024488.1"/>
    </source>
</evidence>
<dbReference type="InterPro" id="IPR001650">
    <property type="entry name" value="Helicase_C-like"/>
</dbReference>
<evidence type="ECO:0000256" key="2">
    <source>
        <dbReference type="ARBA" id="ARBA00022801"/>
    </source>
</evidence>
<dbReference type="FunFam" id="3.40.50.300:FF:000877">
    <property type="entry name" value="RNA helicase"/>
    <property type="match status" value="1"/>
</dbReference>
<dbReference type="InterPro" id="IPR014001">
    <property type="entry name" value="Helicase_ATP-bd"/>
</dbReference>
<feature type="short sequence motif" description="Q motif" evidence="8">
    <location>
        <begin position="9"/>
        <end position="37"/>
    </location>
</feature>
<evidence type="ECO:0000256" key="9">
    <source>
        <dbReference type="RuleBase" id="RU000492"/>
    </source>
</evidence>
<dbReference type="EMBL" id="VXIV02002570">
    <property type="protein sequence ID" value="KAF6024488.1"/>
    <property type="molecule type" value="Genomic_DNA"/>
</dbReference>
<feature type="domain" description="Helicase ATP-binding" evidence="12">
    <location>
        <begin position="40"/>
        <end position="223"/>
    </location>
</feature>
<dbReference type="GO" id="GO:0003723">
    <property type="term" value="F:RNA binding"/>
    <property type="evidence" value="ECO:0007669"/>
    <property type="project" value="UniProtKB-UniRule"/>
</dbReference>
<dbReference type="InterPro" id="IPR011545">
    <property type="entry name" value="DEAD/DEAH_box_helicase_dom"/>
</dbReference>
<name>A0A7J7JGJ2_BUGNE</name>
<dbReference type="PROSITE" id="PS51195">
    <property type="entry name" value="Q_MOTIF"/>
    <property type="match status" value="1"/>
</dbReference>
<comment type="domain">
    <text evidence="10">The Q motif is unique to and characteristic of the DEAD box family of RNA helicases and controls ATP binding and hydrolysis.</text>
</comment>
<feature type="compositionally biased region" description="Basic residues" evidence="11">
    <location>
        <begin position="531"/>
        <end position="558"/>
    </location>
</feature>
<evidence type="ECO:0000259" key="14">
    <source>
        <dbReference type="PROSITE" id="PS51195"/>
    </source>
</evidence>
<evidence type="ECO:0000256" key="6">
    <source>
        <dbReference type="ARBA" id="ARBA00038002"/>
    </source>
</evidence>
<dbReference type="CDD" id="cd18787">
    <property type="entry name" value="SF2_C_DEAD"/>
    <property type="match status" value="1"/>
</dbReference>
<dbReference type="CDD" id="cd17960">
    <property type="entry name" value="DEADc_DDX55"/>
    <property type="match status" value="1"/>
</dbReference>
<dbReference type="GO" id="GO:0005524">
    <property type="term" value="F:ATP binding"/>
    <property type="evidence" value="ECO:0007669"/>
    <property type="project" value="UniProtKB-UniRule"/>
</dbReference>
<keyword evidence="1 9" id="KW-0547">Nucleotide-binding</keyword>
<keyword evidence="4 9" id="KW-0067">ATP-binding</keyword>
<evidence type="ECO:0000256" key="7">
    <source>
        <dbReference type="ARBA" id="ARBA00047984"/>
    </source>
</evidence>
<dbReference type="AlphaFoldDB" id="A0A7J7JGJ2"/>
<evidence type="ECO:0000259" key="12">
    <source>
        <dbReference type="PROSITE" id="PS51192"/>
    </source>
</evidence>
<protein>
    <recommendedName>
        <fullName evidence="10">ATP-dependent RNA helicase</fullName>
        <ecNumber evidence="10">3.6.4.13</ecNumber>
    </recommendedName>
</protein>
<dbReference type="PROSITE" id="PS00039">
    <property type="entry name" value="DEAD_ATP_HELICASE"/>
    <property type="match status" value="1"/>
</dbReference>
<keyword evidence="3 9" id="KW-0347">Helicase</keyword>
<evidence type="ECO:0000259" key="13">
    <source>
        <dbReference type="PROSITE" id="PS51194"/>
    </source>
</evidence>
<feature type="compositionally biased region" description="Basic and acidic residues" evidence="11">
    <location>
        <begin position="520"/>
        <end position="530"/>
    </location>
</feature>
<dbReference type="InterPro" id="IPR027417">
    <property type="entry name" value="P-loop_NTPase"/>
</dbReference>
<evidence type="ECO:0000256" key="1">
    <source>
        <dbReference type="ARBA" id="ARBA00022741"/>
    </source>
</evidence>
<accession>A0A7J7JGJ2</accession>
<comment type="similarity">
    <text evidence="6">Belongs to the DEAD box helicase family. DDX55/SPB4 subfamily.</text>
</comment>
<keyword evidence="2 9" id="KW-0378">Hydrolase</keyword>
<dbReference type="InterPro" id="IPR014014">
    <property type="entry name" value="RNA_helicase_DEAD_Q_motif"/>
</dbReference>
<dbReference type="OrthoDB" id="7396459at2759"/>
<dbReference type="SMART" id="SM00490">
    <property type="entry name" value="HELICc"/>
    <property type="match status" value="1"/>
</dbReference>
<dbReference type="InterPro" id="IPR025313">
    <property type="entry name" value="SPB4-like_CTE"/>
</dbReference>
<feature type="region of interest" description="Disordered" evidence="11">
    <location>
        <begin position="511"/>
        <end position="558"/>
    </location>
</feature>
<reference evidence="15" key="1">
    <citation type="submission" date="2020-06" db="EMBL/GenBank/DDBJ databases">
        <title>Draft genome of Bugula neritina, a colonial animal packing powerful symbionts and potential medicines.</title>
        <authorList>
            <person name="Rayko M."/>
        </authorList>
    </citation>
    <scope>NUCLEOTIDE SEQUENCE [LARGE SCALE GENOMIC DNA]</scope>
    <source>
        <strain evidence="15">Kwan_BN1</strain>
    </source>
</reference>
<organism evidence="15 16">
    <name type="scientific">Bugula neritina</name>
    <name type="common">Brown bryozoan</name>
    <name type="synonym">Sertularia neritina</name>
    <dbReference type="NCBI Taxonomy" id="10212"/>
    <lineage>
        <taxon>Eukaryota</taxon>
        <taxon>Metazoa</taxon>
        <taxon>Spiralia</taxon>
        <taxon>Lophotrochozoa</taxon>
        <taxon>Bryozoa</taxon>
        <taxon>Gymnolaemata</taxon>
        <taxon>Cheilostomatida</taxon>
        <taxon>Flustrina</taxon>
        <taxon>Buguloidea</taxon>
        <taxon>Bugulidae</taxon>
        <taxon>Bugula</taxon>
    </lineage>
</organism>
<dbReference type="Proteomes" id="UP000593567">
    <property type="component" value="Unassembled WGS sequence"/>
</dbReference>
<dbReference type="PANTHER" id="PTHR24031">
    <property type="entry name" value="RNA HELICASE"/>
    <property type="match status" value="1"/>
</dbReference>
<dbReference type="PROSITE" id="PS51192">
    <property type="entry name" value="HELICASE_ATP_BIND_1"/>
    <property type="match status" value="1"/>
</dbReference>
<evidence type="ECO:0000256" key="8">
    <source>
        <dbReference type="PROSITE-ProRule" id="PRU00552"/>
    </source>
</evidence>
<evidence type="ECO:0000256" key="5">
    <source>
        <dbReference type="ARBA" id="ARBA00022884"/>
    </source>
</evidence>
<comment type="caution">
    <text evidence="15">The sequence shown here is derived from an EMBL/GenBank/DDBJ whole genome shotgun (WGS) entry which is preliminary data.</text>
</comment>
<gene>
    <name evidence="15" type="ORF">EB796_017200</name>
</gene>
<evidence type="ECO:0000313" key="16">
    <source>
        <dbReference type="Proteomes" id="UP000593567"/>
    </source>
</evidence>
<sequence>MSKLINQDWSKINYTLQPKISETLEKLNFVTPTPVQAACIPLLSQNKDVAAEAVTGSGKTLAFLIPVLEILCKRKPPLKKNEIGALIISPTRELATQISQVLDEFLKSLPQFSRGLFIGGRHIDDDVKLLHSQGCHIMIGTPGRLEELLQKKTDQINLAKSIKQLEILILDEADRILDLGFETSINTILQYLPKQRRTGLFSATQTEKVVDLIRAGLRNPVKVRIVEKDEATEGDSKIPLGLSIYSMVCEADQKFNQLIYFLKQNKTSKHIVFFSTCACVEYFSKAMQSILPKSIEVIPIHGKMKKKRHKVFDRFCAMQSGVLVCTDVMARGVDIPNIHYVLQYDPPSQASSFIHRCGRTARIGNEGKAIVFLLPSEDTYIHFIAINQKVTIGEMKCVPDVANSVSKLKKLCIKDRAMYEKSLQAFVSFVQSYAKHECHLIFRFKDLNVAALARSFGLLHLPSMPELKGKTIPDFIPENIVYEDIPYLTKFEQGRQEKLKLIAEGKLEKKKKKFNPKNKPWSEQKEMKTNRKERREKRKLAKERSVKLKISRKKKWMI</sequence>
<keyword evidence="16" id="KW-1185">Reference proteome</keyword>
<evidence type="ECO:0000256" key="3">
    <source>
        <dbReference type="ARBA" id="ARBA00022806"/>
    </source>
</evidence>
<evidence type="ECO:0000256" key="11">
    <source>
        <dbReference type="SAM" id="MobiDB-lite"/>
    </source>
</evidence>
<keyword evidence="5 10" id="KW-0694">RNA-binding</keyword>